<dbReference type="KEGG" id="bze:COCCADRAFT_113784"/>
<reference evidence="6 7" key="1">
    <citation type="journal article" date="2013" name="PLoS Genet.">
        <title>Comparative genome structure, secondary metabolite, and effector coding capacity across Cochliobolus pathogens.</title>
        <authorList>
            <person name="Condon B.J."/>
            <person name="Leng Y."/>
            <person name="Wu D."/>
            <person name="Bushley K.E."/>
            <person name="Ohm R.A."/>
            <person name="Otillar R."/>
            <person name="Martin J."/>
            <person name="Schackwitz W."/>
            <person name="Grimwood J."/>
            <person name="MohdZainudin N."/>
            <person name="Xue C."/>
            <person name="Wang R."/>
            <person name="Manning V.A."/>
            <person name="Dhillon B."/>
            <person name="Tu Z.J."/>
            <person name="Steffenson B.J."/>
            <person name="Salamov A."/>
            <person name="Sun H."/>
            <person name="Lowry S."/>
            <person name="LaButti K."/>
            <person name="Han J."/>
            <person name="Copeland A."/>
            <person name="Lindquist E."/>
            <person name="Barry K."/>
            <person name="Schmutz J."/>
            <person name="Baker S.E."/>
            <person name="Ciuffetti L.M."/>
            <person name="Grigoriev I.V."/>
            <person name="Zhong S."/>
            <person name="Turgeon B.G."/>
        </authorList>
    </citation>
    <scope>NUCLEOTIDE SEQUENCE [LARGE SCALE GENOMIC DNA]</scope>
    <source>
        <strain evidence="6 7">26-R-13</strain>
    </source>
</reference>
<keyword evidence="4" id="KW-0460">Magnesium</keyword>
<dbReference type="EMBL" id="KI965277">
    <property type="protein sequence ID" value="EUC26637.1"/>
    <property type="molecule type" value="Genomic_DNA"/>
</dbReference>
<dbReference type="InterPro" id="IPR008949">
    <property type="entry name" value="Isoprenoid_synthase_dom_sf"/>
</dbReference>
<keyword evidence="2 5" id="KW-0808">Transferase</keyword>
<dbReference type="Gene3D" id="1.10.600.10">
    <property type="entry name" value="Farnesyl Diphosphate Synthase"/>
    <property type="match status" value="1"/>
</dbReference>
<dbReference type="PROSITE" id="PS00723">
    <property type="entry name" value="POLYPRENYL_SYNTHASE_1"/>
    <property type="match status" value="1"/>
</dbReference>
<dbReference type="eggNOG" id="KOG0777">
    <property type="taxonomic scope" value="Eukaryota"/>
</dbReference>
<dbReference type="GO" id="GO:0046872">
    <property type="term" value="F:metal ion binding"/>
    <property type="evidence" value="ECO:0007669"/>
    <property type="project" value="UniProtKB-KW"/>
</dbReference>
<dbReference type="GeneID" id="19144689"/>
<dbReference type="CDD" id="cd00685">
    <property type="entry name" value="Trans_IPPS_HT"/>
    <property type="match status" value="1"/>
</dbReference>
<evidence type="ECO:0000256" key="4">
    <source>
        <dbReference type="ARBA" id="ARBA00022842"/>
    </source>
</evidence>
<dbReference type="Proteomes" id="UP000053841">
    <property type="component" value="Unassembled WGS sequence"/>
</dbReference>
<dbReference type="GO" id="GO:0004311">
    <property type="term" value="F:geranylgeranyl diphosphate synthase activity"/>
    <property type="evidence" value="ECO:0007669"/>
    <property type="project" value="UniProtKB-EC"/>
</dbReference>
<gene>
    <name evidence="6" type="ORF">COCCADRAFT_113784</name>
</gene>
<evidence type="ECO:0000256" key="3">
    <source>
        <dbReference type="ARBA" id="ARBA00022723"/>
    </source>
</evidence>
<evidence type="ECO:0000256" key="1">
    <source>
        <dbReference type="ARBA" id="ARBA00012382"/>
    </source>
</evidence>
<dbReference type="GO" id="GO:0043386">
    <property type="term" value="P:mycotoxin biosynthetic process"/>
    <property type="evidence" value="ECO:0007669"/>
    <property type="project" value="UniProtKB-ARBA"/>
</dbReference>
<evidence type="ECO:0000313" key="6">
    <source>
        <dbReference type="EMBL" id="EUC26637.1"/>
    </source>
</evidence>
<keyword evidence="3" id="KW-0479">Metal-binding</keyword>
<dbReference type="GO" id="GO:0046165">
    <property type="term" value="P:alcohol biosynthetic process"/>
    <property type="evidence" value="ECO:0007669"/>
    <property type="project" value="UniProtKB-ARBA"/>
</dbReference>
<organism evidence="6 7">
    <name type="scientific">Cochliobolus carbonum (strain 26-R-13)</name>
    <name type="common">Maize leaf spot fungus</name>
    <name type="synonym">Bipolaris zeicola</name>
    <dbReference type="NCBI Taxonomy" id="930089"/>
    <lineage>
        <taxon>Eukaryota</taxon>
        <taxon>Fungi</taxon>
        <taxon>Dikarya</taxon>
        <taxon>Ascomycota</taxon>
        <taxon>Pezizomycotina</taxon>
        <taxon>Dothideomycetes</taxon>
        <taxon>Pleosporomycetidae</taxon>
        <taxon>Pleosporales</taxon>
        <taxon>Pleosporineae</taxon>
        <taxon>Pleosporaceae</taxon>
        <taxon>Bipolaris</taxon>
    </lineage>
</organism>
<comment type="similarity">
    <text evidence="5">Belongs to the FPP/GGPP synthase family.</text>
</comment>
<dbReference type="HOGENOM" id="CLU_014015_6_0_1"/>
<evidence type="ECO:0000313" key="7">
    <source>
        <dbReference type="Proteomes" id="UP000053841"/>
    </source>
</evidence>
<dbReference type="SFLD" id="SFLDS00005">
    <property type="entry name" value="Isoprenoid_Synthase_Type_I"/>
    <property type="match status" value="1"/>
</dbReference>
<protein>
    <recommendedName>
        <fullName evidence="1">geranylgeranyl diphosphate synthase</fullName>
        <ecNumber evidence="1">2.5.1.29</ecNumber>
    </recommendedName>
</protein>
<evidence type="ECO:0000256" key="2">
    <source>
        <dbReference type="ARBA" id="ARBA00022679"/>
    </source>
</evidence>
<evidence type="ECO:0000256" key="5">
    <source>
        <dbReference type="RuleBase" id="RU004466"/>
    </source>
</evidence>
<dbReference type="InterPro" id="IPR000092">
    <property type="entry name" value="Polyprenyl_synt"/>
</dbReference>
<dbReference type="GO" id="GO:0008299">
    <property type="term" value="P:isoprenoid biosynthetic process"/>
    <property type="evidence" value="ECO:0007669"/>
    <property type="project" value="InterPro"/>
</dbReference>
<dbReference type="RefSeq" id="XP_007719058.1">
    <property type="nucleotide sequence ID" value="XM_007720868.1"/>
</dbReference>
<accession>W6XHT4</accession>
<dbReference type="InterPro" id="IPR033749">
    <property type="entry name" value="Polyprenyl_synt_CS"/>
</dbReference>
<dbReference type="SUPFAM" id="SSF48576">
    <property type="entry name" value="Terpenoid synthases"/>
    <property type="match status" value="1"/>
</dbReference>
<dbReference type="STRING" id="930089.W6XHT4"/>
<keyword evidence="7" id="KW-1185">Reference proteome</keyword>
<dbReference type="PROSITE" id="PS00444">
    <property type="entry name" value="POLYPRENYL_SYNTHASE_2"/>
    <property type="match status" value="1"/>
</dbReference>
<dbReference type="EC" id="2.5.1.29" evidence="1"/>
<dbReference type="AlphaFoldDB" id="W6XHT4"/>
<name>W6XHT4_COCC2</name>
<sequence length="300" mass="34060">MWSSDKENILMEPFHYLEALPGKELRSQFMHAFNTWLQVPGQSLSVIMRVVGMLHTASLLIDDIQDNSRLRRGAPVAHDVFGTAQTINSANYVYFCALRDLSILGNAELIQIYTEELLNLHRGQGMDIFWRDTSTCPTEPDYIQMVSNKTGGLFRLAVKLMCAESRRVQDVARYVRLANSIGVLFQVLDDYRNLTDGLYTQKKGLCEDLSEGKFSFPIIYAIQSEPSSSFLLDILRQRTNEDAIKRDAVSYIERRGSFLYTRTVLRGLKEDIIRLVDEVDAGEGKSADLKCVLEKLVSDV</sequence>
<dbReference type="PANTHER" id="PTHR12001">
    <property type="entry name" value="GERANYLGERANYL PYROPHOSPHATE SYNTHASE"/>
    <property type="match status" value="1"/>
</dbReference>
<dbReference type="PANTHER" id="PTHR12001:SF44">
    <property type="entry name" value="GERANYLGERANYL PYROPHOSPHATE SYNTHASE"/>
    <property type="match status" value="1"/>
</dbReference>
<dbReference type="Pfam" id="PF00348">
    <property type="entry name" value="polyprenyl_synt"/>
    <property type="match status" value="1"/>
</dbReference>
<proteinExistence type="inferred from homology"/>
<dbReference type="OrthoDB" id="6921389at2759"/>